<feature type="compositionally biased region" description="Basic and acidic residues" evidence="1">
    <location>
        <begin position="534"/>
        <end position="553"/>
    </location>
</feature>
<feature type="compositionally biased region" description="Basic and acidic residues" evidence="1">
    <location>
        <begin position="279"/>
        <end position="289"/>
    </location>
</feature>
<feature type="compositionally biased region" description="Basic residues" evidence="1">
    <location>
        <begin position="172"/>
        <end position="186"/>
    </location>
</feature>
<feature type="compositionally biased region" description="Basic residues" evidence="1">
    <location>
        <begin position="294"/>
        <end position="306"/>
    </location>
</feature>
<feature type="compositionally biased region" description="Polar residues" evidence="1">
    <location>
        <begin position="23"/>
        <end position="32"/>
    </location>
</feature>
<reference evidence="3" key="1">
    <citation type="journal article" date="2014" name="Genome Announc.">
        <title>De novo whole-genome sequence and genome annotation of Lichtheimia ramosa.</title>
        <authorList>
            <person name="Linde J."/>
            <person name="Schwartze V."/>
            <person name="Binder U."/>
            <person name="Lass-Florl C."/>
            <person name="Voigt K."/>
            <person name="Horn F."/>
        </authorList>
    </citation>
    <scope>NUCLEOTIDE SEQUENCE</scope>
    <source>
        <strain evidence="3">JMRC FSU:6197</strain>
    </source>
</reference>
<dbReference type="GO" id="GO:0010513">
    <property type="term" value="P:positive regulation of phosphatidylinositol biosynthetic process"/>
    <property type="evidence" value="ECO:0007669"/>
    <property type="project" value="TreeGrafter"/>
</dbReference>
<accession>A0A077WNS1</accession>
<feature type="transmembrane region" description="Helical" evidence="2">
    <location>
        <begin position="346"/>
        <end position="367"/>
    </location>
</feature>
<evidence type="ECO:0000256" key="2">
    <source>
        <dbReference type="SAM" id="Phobius"/>
    </source>
</evidence>
<feature type="compositionally biased region" description="Low complexity" evidence="1">
    <location>
        <begin position="33"/>
        <end position="45"/>
    </location>
</feature>
<proteinExistence type="predicted"/>
<dbReference type="Pfam" id="PF12751">
    <property type="entry name" value="Vac7"/>
    <property type="match status" value="1"/>
</dbReference>
<dbReference type="OrthoDB" id="1204at2759"/>
<keyword evidence="2" id="KW-0472">Membrane</keyword>
<dbReference type="GO" id="GO:0000011">
    <property type="term" value="P:vacuole inheritance"/>
    <property type="evidence" value="ECO:0007669"/>
    <property type="project" value="TreeGrafter"/>
</dbReference>
<evidence type="ECO:0000313" key="3">
    <source>
        <dbReference type="EMBL" id="CDS08990.1"/>
    </source>
</evidence>
<dbReference type="EMBL" id="LK023328">
    <property type="protein sequence ID" value="CDS08990.1"/>
    <property type="molecule type" value="Genomic_DNA"/>
</dbReference>
<feature type="region of interest" description="Disordered" evidence="1">
    <location>
        <begin position="530"/>
        <end position="553"/>
    </location>
</feature>
<name>A0A077WNS1_9FUNG</name>
<keyword evidence="2" id="KW-1133">Transmembrane helix</keyword>
<evidence type="ECO:0000256" key="1">
    <source>
        <dbReference type="SAM" id="MobiDB-lite"/>
    </source>
</evidence>
<gene>
    <name evidence="3" type="ORF">LRAMOSA10350</name>
</gene>
<feature type="region of interest" description="Disordered" evidence="1">
    <location>
        <begin position="279"/>
        <end position="312"/>
    </location>
</feature>
<sequence>MDEFHHHPILDDDQDDDDASCSYPPTQQPDNKQSSSSQQQLSTLQKRQPLINKFPALHNEKYPSQLSRDLLSTNNFDRNLTVEKARFEPPQLISPSTSGTSPKTIPSPSPLAVASEDPFLIQPPLHHGVADESILSSSAEGRYPATFSSTSTTGGGYYPSMTDMGSESDRNKNRRLSNQKKRRRPPPMHSGNASPSEVFHRNLIDAVYNVEDSDENEHYVYPYDNTTRSTTSSARVPERPFLYRIQSMPTQHNKNPWLNNHWLPPEHRPKLRNHVIDHPHRSSSKHDHTTALLSRHHHHHSPRRNRFNIYNNRDGGYTSDDDEALPLLRVGRSSRVSKRKSWCRRWCINVLLGSMAAILFFFLVTVYRATPLTDMSVELGRVLASDKELIFDLQVHANNWNWWTVRIAQSDIAVFAFSSLVPLGTTTINNNTTTTITADPAEYLGSFYHFDEPLSFPPTFMTGNPSTAISQIRIKSPGADKSGAERWSRLIRYPYGLVTRGILKYTSIPYVALYPQSTAICNVAHVDPTTGSVSDKHPDDASYCPKDPDPSYT</sequence>
<feature type="region of interest" description="Disordered" evidence="1">
    <location>
        <begin position="83"/>
        <end position="110"/>
    </location>
</feature>
<organism evidence="3">
    <name type="scientific">Lichtheimia ramosa</name>
    <dbReference type="NCBI Taxonomy" id="688394"/>
    <lineage>
        <taxon>Eukaryota</taxon>
        <taxon>Fungi</taxon>
        <taxon>Fungi incertae sedis</taxon>
        <taxon>Mucoromycota</taxon>
        <taxon>Mucoromycotina</taxon>
        <taxon>Mucoromycetes</taxon>
        <taxon>Mucorales</taxon>
        <taxon>Lichtheimiaceae</taxon>
        <taxon>Lichtheimia</taxon>
    </lineage>
</organism>
<dbReference type="GO" id="GO:0000329">
    <property type="term" value="C:fungal-type vacuole membrane"/>
    <property type="evidence" value="ECO:0007669"/>
    <property type="project" value="TreeGrafter"/>
</dbReference>
<dbReference type="PANTHER" id="PTHR28258">
    <property type="entry name" value="VACUOLAR SEGREGATION PROTEIN 7"/>
    <property type="match status" value="1"/>
</dbReference>
<feature type="region of interest" description="Disordered" evidence="1">
    <location>
        <begin position="139"/>
        <end position="198"/>
    </location>
</feature>
<dbReference type="AlphaFoldDB" id="A0A077WNS1"/>
<feature type="compositionally biased region" description="Basic and acidic residues" evidence="1">
    <location>
        <begin position="1"/>
        <end position="10"/>
    </location>
</feature>
<dbReference type="PANTHER" id="PTHR28258:SF1">
    <property type="entry name" value="VACUOLAR SEGREGATION PROTEIN 7"/>
    <property type="match status" value="1"/>
</dbReference>
<dbReference type="GO" id="GO:0070772">
    <property type="term" value="C:PAS complex"/>
    <property type="evidence" value="ECO:0007669"/>
    <property type="project" value="TreeGrafter"/>
</dbReference>
<feature type="compositionally biased region" description="Polar residues" evidence="1">
    <location>
        <begin position="93"/>
        <end position="106"/>
    </location>
</feature>
<dbReference type="GO" id="GO:1903778">
    <property type="term" value="P:protein localization to vacuolar membrane"/>
    <property type="evidence" value="ECO:0007669"/>
    <property type="project" value="TreeGrafter"/>
</dbReference>
<feature type="region of interest" description="Disordered" evidence="1">
    <location>
        <begin position="1"/>
        <end position="59"/>
    </location>
</feature>
<protein>
    <submittedName>
        <fullName evidence="3">Uncharacterized protein</fullName>
    </submittedName>
</protein>
<dbReference type="InterPro" id="IPR024260">
    <property type="entry name" value="Vac7"/>
</dbReference>
<keyword evidence="2" id="KW-0812">Transmembrane</keyword>